<gene>
    <name evidence="12" type="ORF">POCULU_LOCUS3957</name>
</gene>
<comment type="caution">
    <text evidence="12">The sequence shown here is derived from an EMBL/GenBank/DDBJ whole genome shotgun (WGS) entry which is preliminary data.</text>
</comment>
<accession>A0A9N9ADF6</accession>
<evidence type="ECO:0000256" key="5">
    <source>
        <dbReference type="ARBA" id="ARBA00022737"/>
    </source>
</evidence>
<proteinExistence type="predicted"/>
<evidence type="ECO:0000313" key="12">
    <source>
        <dbReference type="EMBL" id="CAG8528893.1"/>
    </source>
</evidence>
<evidence type="ECO:0000256" key="4">
    <source>
        <dbReference type="ARBA" id="ARBA00022692"/>
    </source>
</evidence>
<dbReference type="Proteomes" id="UP000789572">
    <property type="component" value="Unassembled WGS sequence"/>
</dbReference>
<keyword evidence="9 11" id="KW-1133">Transmembrane helix</keyword>
<sequence length="371" mass="40559">MPKAEHFTAGTEFPVYCTAFSPAGELLVGGGGGPSRSGVQNKLALYKVDPTAKKIEQLTEYKLEKGEDAPMSMAIHPEDNVVVCGINGKEESIAAGENFSCRIFNYSNEKIDLVDKKQASSSKKSYDYLKVIRFSRDGKLLALGGTDSKLTVYKYPSLAPAFPPINYNKEEIYDLDFSSDGKQITALSEKNLGVWATEDGKLVQTIERPVFQKTVDAQFRACRYGQGEYAGFLYVVVNPSSRRRAYIVKWDVGTWNKVASKAVASKPITTFAISDDGKYLAYGSSDLSVGICDSRTLRVLLRLPDVHSFPPTTIAFDHSSSILASGSPDNSVHLVMIPKTIGQGNSFLVVAVITLLFGLALLIAFTMWQTL</sequence>
<dbReference type="OrthoDB" id="2013972at2759"/>
<keyword evidence="3" id="KW-0853">WD repeat</keyword>
<evidence type="ECO:0000256" key="7">
    <source>
        <dbReference type="ARBA" id="ARBA00022892"/>
    </source>
</evidence>
<keyword evidence="5" id="KW-0677">Repeat</keyword>
<dbReference type="Pfam" id="PF00400">
    <property type="entry name" value="WD40"/>
    <property type="match status" value="1"/>
</dbReference>
<dbReference type="InterPro" id="IPR015943">
    <property type="entry name" value="WD40/YVTN_repeat-like_dom_sf"/>
</dbReference>
<dbReference type="SMART" id="SM00320">
    <property type="entry name" value="WD40"/>
    <property type="match status" value="5"/>
</dbReference>
<evidence type="ECO:0000256" key="1">
    <source>
        <dbReference type="ARBA" id="ARBA00004389"/>
    </source>
</evidence>
<dbReference type="PANTHER" id="PTHR23284:SF0">
    <property type="entry name" value="PROLACTIN REGULATORY ELEMENT-BINDING PROTEIN"/>
    <property type="match status" value="1"/>
</dbReference>
<dbReference type="SUPFAM" id="SSF50978">
    <property type="entry name" value="WD40 repeat-like"/>
    <property type="match status" value="1"/>
</dbReference>
<organism evidence="12 13">
    <name type="scientific">Paraglomus occultum</name>
    <dbReference type="NCBI Taxonomy" id="144539"/>
    <lineage>
        <taxon>Eukaryota</taxon>
        <taxon>Fungi</taxon>
        <taxon>Fungi incertae sedis</taxon>
        <taxon>Mucoromycota</taxon>
        <taxon>Glomeromycotina</taxon>
        <taxon>Glomeromycetes</taxon>
        <taxon>Paraglomerales</taxon>
        <taxon>Paraglomeraceae</taxon>
        <taxon>Paraglomus</taxon>
    </lineage>
</organism>
<keyword evidence="8" id="KW-0653">Protein transport</keyword>
<evidence type="ECO:0000256" key="11">
    <source>
        <dbReference type="SAM" id="Phobius"/>
    </source>
</evidence>
<keyword evidence="7" id="KW-0931">ER-Golgi transport</keyword>
<keyword evidence="13" id="KW-1185">Reference proteome</keyword>
<evidence type="ECO:0000256" key="2">
    <source>
        <dbReference type="ARBA" id="ARBA00022448"/>
    </source>
</evidence>
<dbReference type="GO" id="GO:0005789">
    <property type="term" value="C:endoplasmic reticulum membrane"/>
    <property type="evidence" value="ECO:0007669"/>
    <property type="project" value="UniProtKB-SubCell"/>
</dbReference>
<evidence type="ECO:0000256" key="9">
    <source>
        <dbReference type="ARBA" id="ARBA00022989"/>
    </source>
</evidence>
<dbReference type="Gene3D" id="2.130.10.10">
    <property type="entry name" value="YVTN repeat-like/Quinoprotein amine dehydrogenase"/>
    <property type="match status" value="1"/>
</dbReference>
<feature type="transmembrane region" description="Helical" evidence="11">
    <location>
        <begin position="347"/>
        <end position="368"/>
    </location>
</feature>
<dbReference type="GO" id="GO:0015031">
    <property type="term" value="P:protein transport"/>
    <property type="evidence" value="ECO:0007669"/>
    <property type="project" value="UniProtKB-KW"/>
</dbReference>
<dbReference type="PANTHER" id="PTHR23284">
    <property type="entry name" value="PROLACTIN REGULATORY ELEMENT BINDING PROTEIN"/>
    <property type="match status" value="1"/>
</dbReference>
<comment type="subcellular location">
    <subcellularLocation>
        <location evidence="1">Endoplasmic reticulum membrane</location>
        <topology evidence="1">Single-pass membrane protein</topology>
    </subcellularLocation>
</comment>
<evidence type="ECO:0000256" key="6">
    <source>
        <dbReference type="ARBA" id="ARBA00022824"/>
    </source>
</evidence>
<dbReference type="GO" id="GO:0003400">
    <property type="term" value="P:regulation of COPII vesicle coating"/>
    <property type="evidence" value="ECO:0007669"/>
    <property type="project" value="TreeGrafter"/>
</dbReference>
<keyword evidence="2" id="KW-0813">Transport</keyword>
<evidence type="ECO:0000256" key="8">
    <source>
        <dbReference type="ARBA" id="ARBA00022927"/>
    </source>
</evidence>
<dbReference type="AlphaFoldDB" id="A0A9N9ADF6"/>
<evidence type="ECO:0000256" key="10">
    <source>
        <dbReference type="ARBA" id="ARBA00023136"/>
    </source>
</evidence>
<protein>
    <submittedName>
        <fullName evidence="12">3303_t:CDS:1</fullName>
    </submittedName>
</protein>
<dbReference type="InterPro" id="IPR001680">
    <property type="entry name" value="WD40_rpt"/>
</dbReference>
<keyword evidence="10 11" id="KW-0472">Membrane</keyword>
<name>A0A9N9ADF6_9GLOM</name>
<reference evidence="12" key="1">
    <citation type="submission" date="2021-06" db="EMBL/GenBank/DDBJ databases">
        <authorList>
            <person name="Kallberg Y."/>
            <person name="Tangrot J."/>
            <person name="Rosling A."/>
        </authorList>
    </citation>
    <scope>NUCLEOTIDE SEQUENCE</scope>
    <source>
        <strain evidence="12">IA702</strain>
    </source>
</reference>
<evidence type="ECO:0000256" key="3">
    <source>
        <dbReference type="ARBA" id="ARBA00022574"/>
    </source>
</evidence>
<dbReference type="GO" id="GO:0006888">
    <property type="term" value="P:endoplasmic reticulum to Golgi vesicle-mediated transport"/>
    <property type="evidence" value="ECO:0007669"/>
    <property type="project" value="TreeGrafter"/>
</dbReference>
<dbReference type="GO" id="GO:0005085">
    <property type="term" value="F:guanyl-nucleotide exchange factor activity"/>
    <property type="evidence" value="ECO:0007669"/>
    <property type="project" value="InterPro"/>
</dbReference>
<keyword evidence="6" id="KW-0256">Endoplasmic reticulum</keyword>
<dbReference type="InterPro" id="IPR045260">
    <property type="entry name" value="Sec12-like"/>
</dbReference>
<dbReference type="EMBL" id="CAJVPJ010000477">
    <property type="protein sequence ID" value="CAG8528893.1"/>
    <property type="molecule type" value="Genomic_DNA"/>
</dbReference>
<evidence type="ECO:0000313" key="13">
    <source>
        <dbReference type="Proteomes" id="UP000789572"/>
    </source>
</evidence>
<keyword evidence="4 11" id="KW-0812">Transmembrane</keyword>
<dbReference type="InterPro" id="IPR036322">
    <property type="entry name" value="WD40_repeat_dom_sf"/>
</dbReference>